<evidence type="ECO:0000256" key="2">
    <source>
        <dbReference type="ARBA" id="ARBA00022692"/>
    </source>
</evidence>
<keyword evidence="8" id="KW-1185">Reference proteome</keyword>
<evidence type="ECO:0000256" key="3">
    <source>
        <dbReference type="ARBA" id="ARBA00022989"/>
    </source>
</evidence>
<dbReference type="EMBL" id="JACLCP010000001">
    <property type="protein sequence ID" value="MBC2843853.1"/>
    <property type="molecule type" value="Genomic_DNA"/>
</dbReference>
<feature type="transmembrane region" description="Helical" evidence="5">
    <location>
        <begin position="119"/>
        <end position="140"/>
    </location>
</feature>
<feature type="transmembrane region" description="Helical" evidence="5">
    <location>
        <begin position="88"/>
        <end position="107"/>
    </location>
</feature>
<evidence type="ECO:0000256" key="5">
    <source>
        <dbReference type="SAM" id="Phobius"/>
    </source>
</evidence>
<dbReference type="GO" id="GO:0016020">
    <property type="term" value="C:membrane"/>
    <property type="evidence" value="ECO:0007669"/>
    <property type="project" value="UniProtKB-SubCell"/>
</dbReference>
<feature type="transmembrane region" description="Helical" evidence="5">
    <location>
        <begin position="186"/>
        <end position="218"/>
    </location>
</feature>
<organism evidence="7 8">
    <name type="scientific">Winogradskyella flava</name>
    <dbReference type="NCBI Taxonomy" id="1884876"/>
    <lineage>
        <taxon>Bacteria</taxon>
        <taxon>Pseudomonadati</taxon>
        <taxon>Bacteroidota</taxon>
        <taxon>Flavobacteriia</taxon>
        <taxon>Flavobacteriales</taxon>
        <taxon>Flavobacteriaceae</taxon>
        <taxon>Winogradskyella</taxon>
    </lineage>
</organism>
<dbReference type="InterPro" id="IPR051533">
    <property type="entry name" value="WaaL-like"/>
</dbReference>
<evidence type="ECO:0000313" key="8">
    <source>
        <dbReference type="Proteomes" id="UP000533900"/>
    </source>
</evidence>
<gene>
    <name evidence="7" type="ORF">H7F21_02020</name>
</gene>
<dbReference type="Pfam" id="PF04932">
    <property type="entry name" value="Wzy_C"/>
    <property type="match status" value="1"/>
</dbReference>
<feature type="transmembrane region" description="Helical" evidence="5">
    <location>
        <begin position="20"/>
        <end position="51"/>
    </location>
</feature>
<evidence type="ECO:0000256" key="4">
    <source>
        <dbReference type="ARBA" id="ARBA00023136"/>
    </source>
</evidence>
<feature type="transmembrane region" description="Helical" evidence="5">
    <location>
        <begin position="319"/>
        <end position="340"/>
    </location>
</feature>
<feature type="domain" description="O-antigen ligase-related" evidence="6">
    <location>
        <begin position="187"/>
        <end position="331"/>
    </location>
</feature>
<dbReference type="PANTHER" id="PTHR37422:SF13">
    <property type="entry name" value="LIPOPOLYSACCHARIDE BIOSYNTHESIS PROTEIN PA4999-RELATED"/>
    <property type="match status" value="1"/>
</dbReference>
<evidence type="ECO:0000259" key="6">
    <source>
        <dbReference type="Pfam" id="PF04932"/>
    </source>
</evidence>
<dbReference type="GO" id="GO:0016874">
    <property type="term" value="F:ligase activity"/>
    <property type="evidence" value="ECO:0007669"/>
    <property type="project" value="UniProtKB-KW"/>
</dbReference>
<sequence>MILKNKLEVINYSEATLIFLFLYLGLTFFSVAISNICLGISCATFLTGLILKQIGFKEFNIKLYLAIASPFLLTVISVLNSASYSAGFGYLNIRLPILIAPLILLCIKIERPTLKKAFKILLVAAIIASIVTFYNALKYYNEDILFQTDFTYFITIIHHPYFGVYLLLVILALFEFNIIKKIYFMIFVVIILSVAISFTTSRIVYIMYFLVACIYSYSKLPTKKFKYSIIIIGVIVSLLIMNNKSIFNKFTSSFSYNDSPRLKLWSNAFEAVEESERYAFGIGLGDFYKDKKDVYFGEYYGNKTVGAYGYNPHSQLVEFYLTNGVFGLAVIMLALIFYLFRLKNQNIFALSTFTIVFLFSLFECIFNRQYGVQLYSVVIPIIISRNFKRI</sequence>
<evidence type="ECO:0000256" key="1">
    <source>
        <dbReference type="ARBA" id="ARBA00004141"/>
    </source>
</evidence>
<accession>A0A842IPX2</accession>
<keyword evidence="7" id="KW-0436">Ligase</keyword>
<dbReference type="PANTHER" id="PTHR37422">
    <property type="entry name" value="TEICHURONIC ACID BIOSYNTHESIS PROTEIN TUAE"/>
    <property type="match status" value="1"/>
</dbReference>
<feature type="transmembrane region" description="Helical" evidence="5">
    <location>
        <begin position="346"/>
        <end position="366"/>
    </location>
</feature>
<dbReference type="RefSeq" id="WP_185787563.1">
    <property type="nucleotide sequence ID" value="NZ_JACLCP010000001.1"/>
</dbReference>
<protein>
    <submittedName>
        <fullName evidence="7">O-antigen ligase family protein</fullName>
    </submittedName>
</protein>
<proteinExistence type="predicted"/>
<keyword evidence="4 5" id="KW-0472">Membrane</keyword>
<feature type="transmembrane region" description="Helical" evidence="5">
    <location>
        <begin position="63"/>
        <end position="82"/>
    </location>
</feature>
<dbReference type="Proteomes" id="UP000533900">
    <property type="component" value="Unassembled WGS sequence"/>
</dbReference>
<keyword evidence="2 5" id="KW-0812">Transmembrane</keyword>
<feature type="transmembrane region" description="Helical" evidence="5">
    <location>
        <begin position="224"/>
        <end position="241"/>
    </location>
</feature>
<feature type="transmembrane region" description="Helical" evidence="5">
    <location>
        <begin position="152"/>
        <end position="174"/>
    </location>
</feature>
<comment type="subcellular location">
    <subcellularLocation>
        <location evidence="1">Membrane</location>
        <topology evidence="1">Multi-pass membrane protein</topology>
    </subcellularLocation>
</comment>
<name>A0A842IPX2_9FLAO</name>
<dbReference type="InterPro" id="IPR007016">
    <property type="entry name" value="O-antigen_ligase-rel_domated"/>
</dbReference>
<dbReference type="AlphaFoldDB" id="A0A842IPX2"/>
<evidence type="ECO:0000313" key="7">
    <source>
        <dbReference type="EMBL" id="MBC2843853.1"/>
    </source>
</evidence>
<comment type="caution">
    <text evidence="7">The sequence shown here is derived from an EMBL/GenBank/DDBJ whole genome shotgun (WGS) entry which is preliminary data.</text>
</comment>
<reference evidence="7" key="1">
    <citation type="submission" date="2020-08" db="EMBL/GenBank/DDBJ databases">
        <title>Winogradskyella ouciana sp. nov., isolated from the hadal seawater of the Mariana Trench.</title>
        <authorList>
            <person name="He X."/>
        </authorList>
    </citation>
    <scope>NUCLEOTIDE SEQUENCE [LARGE SCALE GENOMIC DNA]</scope>
    <source>
        <strain evidence="7">KCTC 52348</strain>
    </source>
</reference>
<keyword evidence="3 5" id="KW-1133">Transmembrane helix</keyword>